<name>A0A392TNR0_9FABA</name>
<keyword evidence="2" id="KW-1185">Reference proteome</keyword>
<evidence type="ECO:0000313" key="1">
    <source>
        <dbReference type="EMBL" id="MCI61525.1"/>
    </source>
</evidence>
<organism evidence="1 2">
    <name type="scientific">Trifolium medium</name>
    <dbReference type="NCBI Taxonomy" id="97028"/>
    <lineage>
        <taxon>Eukaryota</taxon>
        <taxon>Viridiplantae</taxon>
        <taxon>Streptophyta</taxon>
        <taxon>Embryophyta</taxon>
        <taxon>Tracheophyta</taxon>
        <taxon>Spermatophyta</taxon>
        <taxon>Magnoliopsida</taxon>
        <taxon>eudicotyledons</taxon>
        <taxon>Gunneridae</taxon>
        <taxon>Pentapetalae</taxon>
        <taxon>rosids</taxon>
        <taxon>fabids</taxon>
        <taxon>Fabales</taxon>
        <taxon>Fabaceae</taxon>
        <taxon>Papilionoideae</taxon>
        <taxon>50 kb inversion clade</taxon>
        <taxon>NPAAA clade</taxon>
        <taxon>Hologalegina</taxon>
        <taxon>IRL clade</taxon>
        <taxon>Trifolieae</taxon>
        <taxon>Trifolium</taxon>
    </lineage>
</organism>
<reference evidence="1 2" key="1">
    <citation type="journal article" date="2018" name="Front. Plant Sci.">
        <title>Red Clover (Trifolium pratense) and Zigzag Clover (T. medium) - A Picture of Genomic Similarities and Differences.</title>
        <authorList>
            <person name="Dluhosova J."/>
            <person name="Istvanek J."/>
            <person name="Nedelnik J."/>
            <person name="Repkova J."/>
        </authorList>
    </citation>
    <scope>NUCLEOTIDE SEQUENCE [LARGE SCALE GENOMIC DNA]</scope>
    <source>
        <strain evidence="2">cv. 10/8</strain>
        <tissue evidence="1">Leaf</tissue>
    </source>
</reference>
<dbReference type="EMBL" id="LXQA010601339">
    <property type="protein sequence ID" value="MCI61525.1"/>
    <property type="molecule type" value="Genomic_DNA"/>
</dbReference>
<dbReference type="AlphaFoldDB" id="A0A392TNR0"/>
<proteinExistence type="predicted"/>
<evidence type="ECO:0000313" key="2">
    <source>
        <dbReference type="Proteomes" id="UP000265520"/>
    </source>
</evidence>
<dbReference type="Proteomes" id="UP000265520">
    <property type="component" value="Unassembled WGS sequence"/>
</dbReference>
<sequence length="65" mass="7687">MWRIPLLWSWSIDSLFLPNSPGLPNKWYQSRGSAWCGSGSGSWYLINYRMWKLTLGRRMLGFKCE</sequence>
<accession>A0A392TNR0</accession>
<protein>
    <submittedName>
        <fullName evidence="1">Uncharacterized protein</fullName>
    </submittedName>
</protein>
<comment type="caution">
    <text evidence="1">The sequence shown here is derived from an EMBL/GenBank/DDBJ whole genome shotgun (WGS) entry which is preliminary data.</text>
</comment>